<evidence type="ECO:0000313" key="2">
    <source>
        <dbReference type="Proteomes" id="UP000294881"/>
    </source>
</evidence>
<dbReference type="Proteomes" id="UP000294881">
    <property type="component" value="Unassembled WGS sequence"/>
</dbReference>
<protein>
    <submittedName>
        <fullName evidence="1">Uncharacterized protein</fullName>
    </submittedName>
</protein>
<sequence length="61" mass="6207">MAAARVEAGTGAAGAGTEACRAYASIFIQGAIVPAGLRLNSKGPAVCVTTRRFSRSGRRLI</sequence>
<evidence type="ECO:0000313" key="1">
    <source>
        <dbReference type="EMBL" id="TCO08932.1"/>
    </source>
</evidence>
<comment type="caution">
    <text evidence="1">The sequence shown here is derived from an EMBL/GenBank/DDBJ whole genome shotgun (WGS) entry which is preliminary data.</text>
</comment>
<proteinExistence type="predicted"/>
<gene>
    <name evidence="1" type="ORF">EV666_1202</name>
</gene>
<reference evidence="1 2" key="1">
    <citation type="submission" date="2019-03" db="EMBL/GenBank/DDBJ databases">
        <title>Genomic Encyclopedia of Type Strains, Phase IV (KMG-IV): sequencing the most valuable type-strain genomes for metagenomic binning, comparative biology and taxonomic classification.</title>
        <authorList>
            <person name="Goeker M."/>
        </authorList>
    </citation>
    <scope>NUCLEOTIDE SEQUENCE [LARGE SCALE GENOMIC DNA]</scope>
    <source>
        <strain evidence="1 2">DSM 22958</strain>
    </source>
</reference>
<accession>A0A4R2GJM6</accession>
<dbReference type="EMBL" id="SLWL01000020">
    <property type="protein sequence ID" value="TCO08932.1"/>
    <property type="molecule type" value="Genomic_DNA"/>
</dbReference>
<organism evidence="1 2">
    <name type="scientific">Camelimonas lactis</name>
    <dbReference type="NCBI Taxonomy" id="659006"/>
    <lineage>
        <taxon>Bacteria</taxon>
        <taxon>Pseudomonadati</taxon>
        <taxon>Pseudomonadota</taxon>
        <taxon>Alphaproteobacteria</taxon>
        <taxon>Hyphomicrobiales</taxon>
        <taxon>Chelatococcaceae</taxon>
        <taxon>Camelimonas</taxon>
    </lineage>
</organism>
<name>A0A4R2GJM6_9HYPH</name>
<keyword evidence="2" id="KW-1185">Reference proteome</keyword>
<dbReference type="AlphaFoldDB" id="A0A4R2GJM6"/>